<feature type="signal peptide" evidence="2">
    <location>
        <begin position="1"/>
        <end position="19"/>
    </location>
</feature>
<protein>
    <submittedName>
        <fullName evidence="3">Uncharacterized protein</fullName>
    </submittedName>
</protein>
<evidence type="ECO:0000256" key="2">
    <source>
        <dbReference type="SAM" id="SignalP"/>
    </source>
</evidence>
<feature type="chain" id="PRO_5046381665" evidence="2">
    <location>
        <begin position="20"/>
        <end position="204"/>
    </location>
</feature>
<keyword evidence="2" id="KW-0732">Signal</keyword>
<gene>
    <name evidence="3" type="ORF">NQ317_017907</name>
</gene>
<comment type="caution">
    <text evidence="3">The sequence shown here is derived from an EMBL/GenBank/DDBJ whole genome shotgun (WGS) entry which is preliminary data.</text>
</comment>
<dbReference type="EMBL" id="JAPWTJ010001128">
    <property type="protein sequence ID" value="KAJ8973705.1"/>
    <property type="molecule type" value="Genomic_DNA"/>
</dbReference>
<accession>A0ABQ9J6D5</accession>
<evidence type="ECO:0000313" key="4">
    <source>
        <dbReference type="Proteomes" id="UP001162164"/>
    </source>
</evidence>
<evidence type="ECO:0000313" key="3">
    <source>
        <dbReference type="EMBL" id="KAJ8973705.1"/>
    </source>
</evidence>
<keyword evidence="1" id="KW-0812">Transmembrane</keyword>
<feature type="transmembrane region" description="Helical" evidence="1">
    <location>
        <begin position="160"/>
        <end position="180"/>
    </location>
</feature>
<keyword evidence="1" id="KW-1133">Transmembrane helix</keyword>
<keyword evidence="4" id="KW-1185">Reference proteome</keyword>
<keyword evidence="1" id="KW-0472">Membrane</keyword>
<reference evidence="3" key="1">
    <citation type="journal article" date="2023" name="Insect Mol. Biol.">
        <title>Genome sequencing provides insights into the evolution of gene families encoding plant cell wall-degrading enzymes in longhorned beetles.</title>
        <authorList>
            <person name="Shin N.R."/>
            <person name="Okamura Y."/>
            <person name="Kirsch R."/>
            <person name="Pauchet Y."/>
        </authorList>
    </citation>
    <scope>NUCLEOTIDE SEQUENCE</scope>
    <source>
        <strain evidence="3">MMC_N1</strain>
    </source>
</reference>
<organism evidence="3 4">
    <name type="scientific">Molorchus minor</name>
    <dbReference type="NCBI Taxonomy" id="1323400"/>
    <lineage>
        <taxon>Eukaryota</taxon>
        <taxon>Metazoa</taxon>
        <taxon>Ecdysozoa</taxon>
        <taxon>Arthropoda</taxon>
        <taxon>Hexapoda</taxon>
        <taxon>Insecta</taxon>
        <taxon>Pterygota</taxon>
        <taxon>Neoptera</taxon>
        <taxon>Endopterygota</taxon>
        <taxon>Coleoptera</taxon>
        <taxon>Polyphaga</taxon>
        <taxon>Cucujiformia</taxon>
        <taxon>Chrysomeloidea</taxon>
        <taxon>Cerambycidae</taxon>
        <taxon>Lamiinae</taxon>
        <taxon>Monochamini</taxon>
        <taxon>Molorchus</taxon>
    </lineage>
</organism>
<evidence type="ECO:0000256" key="1">
    <source>
        <dbReference type="SAM" id="Phobius"/>
    </source>
</evidence>
<dbReference type="Proteomes" id="UP001162164">
    <property type="component" value="Unassembled WGS sequence"/>
</dbReference>
<sequence length="204" mass="23350">MKHLICVYILAVVLEYSTADFVADNLLIFPERQPAFEKPSYKANVIDGSIEIADGPIRLLNCDLYNFDITVGVDESKYYSIVNPPPPSVLIKNCSVLFFAYTRDSVKVDDVLYDIMTIEAFVDSFYSIARTHVVVINTSSYDPYKLVYNVNGTEYVILNYFYFKLFLLVIVTIGAAILVLEIREIVYQYKNKSYSHLEDDIVNI</sequence>
<name>A0ABQ9J6D5_9CUCU</name>
<proteinExistence type="predicted"/>